<keyword evidence="2" id="KW-0413">Isomerase</keyword>
<keyword evidence="2" id="KW-0697">Rotamase</keyword>
<comment type="function">
    <text evidence="2">PPIases accelerate the folding of proteins. It catalyzes the cis-trans isomerization of proline imidic peptide bonds in oligopeptides.</text>
</comment>
<comment type="caution">
    <text evidence="3">The sequence shown here is derived from an EMBL/GenBank/DDBJ whole genome shotgun (WGS) entry which is preliminary data.</text>
</comment>
<dbReference type="Proteomes" id="UP001439008">
    <property type="component" value="Unassembled WGS sequence"/>
</dbReference>
<organism evidence="3 4">
    <name type="scientific">Bonamia ostreae</name>
    <dbReference type="NCBI Taxonomy" id="126728"/>
    <lineage>
        <taxon>Eukaryota</taxon>
        <taxon>Sar</taxon>
        <taxon>Rhizaria</taxon>
        <taxon>Endomyxa</taxon>
        <taxon>Ascetosporea</taxon>
        <taxon>Haplosporida</taxon>
        <taxon>Bonamia</taxon>
    </lineage>
</organism>
<protein>
    <recommendedName>
        <fullName evidence="2">Serine/threonine-protein phosphatase 2A activator</fullName>
        <ecNumber evidence="2">5.2.1.8</ecNumber>
    </recommendedName>
    <alternativeName>
        <fullName evidence="2">Phosphotyrosyl phosphatase activator</fullName>
    </alternativeName>
</protein>
<keyword evidence="2" id="KW-0963">Cytoplasm</keyword>
<evidence type="ECO:0000313" key="3">
    <source>
        <dbReference type="EMBL" id="MES1920813.1"/>
    </source>
</evidence>
<comment type="catalytic activity">
    <reaction evidence="2">
        <text>[protein]-peptidylproline (omega=180) = [protein]-peptidylproline (omega=0)</text>
        <dbReference type="Rhea" id="RHEA:16237"/>
        <dbReference type="Rhea" id="RHEA-COMP:10747"/>
        <dbReference type="Rhea" id="RHEA-COMP:10748"/>
        <dbReference type="ChEBI" id="CHEBI:83833"/>
        <dbReference type="ChEBI" id="CHEBI:83834"/>
        <dbReference type="EC" id="5.2.1.8"/>
    </reaction>
</comment>
<sequence length="173" mass="20458">MSVLSKKIKTAKDLEKFKKSDINKDIKNFISDISKHLIDKAQIKESEYSNILMNVLNDLNNWIDEIPPMKMEMRYGNKSFRNWHQKLENEFDNLFSNFASKSHFLELKGYFNGSFGNPIRLDYGTGHEFCFFLFLLCCYRLKIFSEDDFSCLALSIFPLFLICSRLNFKIGKW</sequence>
<dbReference type="SUPFAM" id="SSF140984">
    <property type="entry name" value="PTPA-like"/>
    <property type="match status" value="1"/>
</dbReference>
<comment type="subcellular location">
    <subcellularLocation>
        <location evidence="2">Cytoplasm</location>
    </subcellularLocation>
</comment>
<gene>
    <name evidence="3" type="primary">RRD2</name>
    <name evidence="3" type="ORF">MHBO_002447</name>
</gene>
<evidence type="ECO:0000256" key="2">
    <source>
        <dbReference type="RuleBase" id="RU361210"/>
    </source>
</evidence>
<dbReference type="PANTHER" id="PTHR10012:SF0">
    <property type="entry name" value="SERINE_THREONINE-PROTEIN PHOSPHATASE 2A ACTIVATOR"/>
    <property type="match status" value="1"/>
</dbReference>
<evidence type="ECO:0000313" key="4">
    <source>
        <dbReference type="Proteomes" id="UP001439008"/>
    </source>
</evidence>
<dbReference type="InterPro" id="IPR004327">
    <property type="entry name" value="Phstyr_phstse_ac"/>
</dbReference>
<name>A0ABV2AN53_9EUKA</name>
<evidence type="ECO:0000256" key="1">
    <source>
        <dbReference type="ARBA" id="ARBA00011019"/>
    </source>
</evidence>
<comment type="similarity">
    <text evidence="1 2">Belongs to the PTPA-type PPIase family.</text>
</comment>
<dbReference type="Pfam" id="PF03095">
    <property type="entry name" value="PTPA"/>
    <property type="match status" value="1"/>
</dbReference>
<dbReference type="EC" id="5.2.1.8" evidence="2"/>
<dbReference type="PANTHER" id="PTHR10012">
    <property type="entry name" value="SERINE/THREONINE-PROTEIN PHOSPHATASE 2A REGULATORY SUBUNIT B"/>
    <property type="match status" value="1"/>
</dbReference>
<dbReference type="InterPro" id="IPR037218">
    <property type="entry name" value="PTPA_sf"/>
</dbReference>
<reference evidence="3 4" key="1">
    <citation type="journal article" date="2024" name="BMC Biol.">
        <title>Comparative genomics of Ascetosporea gives new insight into the evolutionary basis for animal parasitism in Rhizaria.</title>
        <authorList>
            <person name="Hiltunen Thoren M."/>
            <person name="Onut-Brannstrom I."/>
            <person name="Alfjorden A."/>
            <person name="Peckova H."/>
            <person name="Swords F."/>
            <person name="Hooper C."/>
            <person name="Holzer A.S."/>
            <person name="Bass D."/>
            <person name="Burki F."/>
        </authorList>
    </citation>
    <scope>NUCLEOTIDE SEQUENCE [LARGE SCALE GENOMIC DNA]</scope>
    <source>
        <strain evidence="3">20-A016</strain>
    </source>
</reference>
<keyword evidence="4" id="KW-1185">Reference proteome</keyword>
<accession>A0ABV2AN53</accession>
<proteinExistence type="inferred from homology"/>
<dbReference type="EMBL" id="JBDODL010000884">
    <property type="protein sequence ID" value="MES1920813.1"/>
    <property type="molecule type" value="Genomic_DNA"/>
</dbReference>